<evidence type="ECO:0000256" key="1">
    <source>
        <dbReference type="SAM" id="MobiDB-lite"/>
    </source>
</evidence>
<accession>A0A8H7CEU8</accession>
<dbReference type="Proteomes" id="UP000620124">
    <property type="component" value="Unassembled WGS sequence"/>
</dbReference>
<protein>
    <submittedName>
        <fullName evidence="4">Uncharacterized protein</fullName>
    </submittedName>
</protein>
<feature type="chain" id="PRO_5034558637" evidence="3">
    <location>
        <begin position="20"/>
        <end position="202"/>
    </location>
</feature>
<reference evidence="4" key="1">
    <citation type="submission" date="2020-05" db="EMBL/GenBank/DDBJ databases">
        <title>Mycena genomes resolve the evolution of fungal bioluminescence.</title>
        <authorList>
            <person name="Tsai I.J."/>
        </authorList>
    </citation>
    <scope>NUCLEOTIDE SEQUENCE</scope>
    <source>
        <strain evidence="4">CCC161011</strain>
    </source>
</reference>
<feature type="region of interest" description="Disordered" evidence="1">
    <location>
        <begin position="24"/>
        <end position="54"/>
    </location>
</feature>
<dbReference type="AlphaFoldDB" id="A0A8H7CEU8"/>
<dbReference type="EMBL" id="JACAZI010000028">
    <property type="protein sequence ID" value="KAF7333866.1"/>
    <property type="molecule type" value="Genomic_DNA"/>
</dbReference>
<evidence type="ECO:0000313" key="4">
    <source>
        <dbReference type="EMBL" id="KAF7333866.1"/>
    </source>
</evidence>
<keyword evidence="2" id="KW-0812">Transmembrane</keyword>
<proteinExistence type="predicted"/>
<organism evidence="4 5">
    <name type="scientific">Mycena venus</name>
    <dbReference type="NCBI Taxonomy" id="2733690"/>
    <lineage>
        <taxon>Eukaryota</taxon>
        <taxon>Fungi</taxon>
        <taxon>Dikarya</taxon>
        <taxon>Basidiomycota</taxon>
        <taxon>Agaricomycotina</taxon>
        <taxon>Agaricomycetes</taxon>
        <taxon>Agaricomycetidae</taxon>
        <taxon>Agaricales</taxon>
        <taxon>Marasmiineae</taxon>
        <taxon>Mycenaceae</taxon>
        <taxon>Mycena</taxon>
    </lineage>
</organism>
<name>A0A8H7CEU8_9AGAR</name>
<gene>
    <name evidence="4" type="ORF">MVEN_02343700</name>
</gene>
<feature type="signal peptide" evidence="3">
    <location>
        <begin position="1"/>
        <end position="19"/>
    </location>
</feature>
<comment type="caution">
    <text evidence="4">The sequence shown here is derived from an EMBL/GenBank/DDBJ whole genome shotgun (WGS) entry which is preliminary data.</text>
</comment>
<keyword evidence="2" id="KW-1133">Transmembrane helix</keyword>
<evidence type="ECO:0000256" key="2">
    <source>
        <dbReference type="SAM" id="Phobius"/>
    </source>
</evidence>
<evidence type="ECO:0000256" key="3">
    <source>
        <dbReference type="SAM" id="SignalP"/>
    </source>
</evidence>
<evidence type="ECO:0000313" key="5">
    <source>
        <dbReference type="Proteomes" id="UP000620124"/>
    </source>
</evidence>
<keyword evidence="2" id="KW-0472">Membrane</keyword>
<keyword evidence="5" id="KW-1185">Reference proteome</keyword>
<sequence length="202" mass="19718">MHKPLVVWALSVAFALVAAQSTSDSALSPPISSSSNDDGDGSTSSFPSPPTASAGFPAPSSAFVTSSATGPFPSGFFPSTPTFSFGPAGSRAAATALPSSASVPASGSTNFSKGPVIGAAVGGSIAASLVVLAGALLCLCLRTRNIPAPPVEGLHAAGSGSRAWRHAGSGGSSAAAVLYTNEKDGLALDGKAVKDQPPTYLD</sequence>
<keyword evidence="3" id="KW-0732">Signal</keyword>
<feature type="transmembrane region" description="Helical" evidence="2">
    <location>
        <begin position="116"/>
        <end position="141"/>
    </location>
</feature>